<feature type="transmembrane region" description="Helical" evidence="7">
    <location>
        <begin position="226"/>
        <end position="247"/>
    </location>
</feature>
<evidence type="ECO:0000256" key="4">
    <source>
        <dbReference type="ARBA" id="ARBA00022989"/>
    </source>
</evidence>
<evidence type="ECO:0000256" key="1">
    <source>
        <dbReference type="ARBA" id="ARBA00004651"/>
    </source>
</evidence>
<comment type="subcellular location">
    <subcellularLocation>
        <location evidence="1">Cell membrane</location>
        <topology evidence="1">Multi-pass membrane protein</topology>
    </subcellularLocation>
</comment>
<keyword evidence="5 7" id="KW-0472">Membrane</keyword>
<keyword evidence="4 7" id="KW-1133">Transmembrane helix</keyword>
<dbReference type="OrthoDB" id="9814461at2"/>
<dbReference type="InterPro" id="IPR043428">
    <property type="entry name" value="LivM-like"/>
</dbReference>
<dbReference type="Pfam" id="PF02653">
    <property type="entry name" value="BPD_transp_2"/>
    <property type="match status" value="1"/>
</dbReference>
<feature type="transmembrane region" description="Helical" evidence="7">
    <location>
        <begin position="90"/>
        <end position="113"/>
    </location>
</feature>
<dbReference type="RefSeq" id="WP_137065734.1">
    <property type="nucleotide sequence ID" value="NZ_CP040748.1"/>
</dbReference>
<dbReference type="GO" id="GO:0015658">
    <property type="term" value="F:branched-chain amino acid transmembrane transporter activity"/>
    <property type="evidence" value="ECO:0007669"/>
    <property type="project" value="InterPro"/>
</dbReference>
<dbReference type="CDD" id="cd06581">
    <property type="entry name" value="TM_PBP1_LivM_like"/>
    <property type="match status" value="1"/>
</dbReference>
<sequence length="389" mass="39391">MPQFLTAHPLVRHLLVAALGMVVVVTVLGAVGEFRRFQLAEMASLGIAAGGLTVLTGINGQLSLGHGALMAIGAYTTALLLPDRDAGTPLLLVLLAAVAVTALVGVVLGAAAARLHGPYLAGATLALAIAVPGIALHFKGTLGGEQGLRVVMPRPPTWAEDATWFLTAQELTSTGWIAFIAWTTLIVTYVLLASLTSGRVGRRWRAVRDDEIAAQLVGIDVGRARISAFTVSAAAAGAAGCLLALVVRLSAPGSFGLVLSLTLLAVVVLGGLGSLAGALLGAGLLTFLPQVATQVGRDAGLSDIQAAELAPLVQGVVMVLVILLAPGGLAGAWRGARARLRKRGRTPGLALAGAAPTEALGPVDIDATDPFPAEPARPVPSESTKGARP</sequence>
<evidence type="ECO:0000313" key="9">
    <source>
        <dbReference type="Proteomes" id="UP000307808"/>
    </source>
</evidence>
<keyword evidence="9" id="KW-1185">Reference proteome</keyword>
<dbReference type="PANTHER" id="PTHR30482">
    <property type="entry name" value="HIGH-AFFINITY BRANCHED-CHAIN AMINO ACID TRANSPORT SYSTEM PERMEASE"/>
    <property type="match status" value="1"/>
</dbReference>
<dbReference type="InterPro" id="IPR001851">
    <property type="entry name" value="ABC_transp_permease"/>
</dbReference>
<evidence type="ECO:0000256" key="5">
    <source>
        <dbReference type="ARBA" id="ARBA00023136"/>
    </source>
</evidence>
<feature type="transmembrane region" description="Helical" evidence="7">
    <location>
        <begin position="39"/>
        <end position="58"/>
    </location>
</feature>
<organism evidence="8 9">
    <name type="scientific">Nocardioides jishulii</name>
    <dbReference type="NCBI Taxonomy" id="2575440"/>
    <lineage>
        <taxon>Bacteria</taxon>
        <taxon>Bacillati</taxon>
        <taxon>Actinomycetota</taxon>
        <taxon>Actinomycetes</taxon>
        <taxon>Propionibacteriales</taxon>
        <taxon>Nocardioidaceae</taxon>
        <taxon>Nocardioides</taxon>
    </lineage>
</organism>
<reference evidence="8 9" key="1">
    <citation type="submission" date="2019-04" db="EMBL/GenBank/DDBJ databases">
        <authorList>
            <person name="Dong K."/>
        </authorList>
    </citation>
    <scope>NUCLEOTIDE SEQUENCE [LARGE SCALE GENOMIC DNA]</scope>
    <source>
        <strain evidence="9">dk3543</strain>
    </source>
</reference>
<name>A0A4U2YP76_9ACTN</name>
<evidence type="ECO:0000256" key="6">
    <source>
        <dbReference type="SAM" id="MobiDB-lite"/>
    </source>
</evidence>
<feature type="transmembrane region" description="Helical" evidence="7">
    <location>
        <begin position="259"/>
        <end position="292"/>
    </location>
</feature>
<evidence type="ECO:0000313" key="8">
    <source>
        <dbReference type="EMBL" id="TKI62465.1"/>
    </source>
</evidence>
<feature type="transmembrane region" description="Helical" evidence="7">
    <location>
        <begin position="119"/>
        <end position="138"/>
    </location>
</feature>
<feature type="transmembrane region" description="Helical" evidence="7">
    <location>
        <begin position="12"/>
        <end position="32"/>
    </location>
</feature>
<evidence type="ECO:0000256" key="3">
    <source>
        <dbReference type="ARBA" id="ARBA00022692"/>
    </source>
</evidence>
<dbReference type="GO" id="GO:0005886">
    <property type="term" value="C:plasma membrane"/>
    <property type="evidence" value="ECO:0007669"/>
    <property type="project" value="UniProtKB-SubCell"/>
</dbReference>
<dbReference type="Proteomes" id="UP000307808">
    <property type="component" value="Unassembled WGS sequence"/>
</dbReference>
<evidence type="ECO:0000256" key="7">
    <source>
        <dbReference type="SAM" id="Phobius"/>
    </source>
</evidence>
<dbReference type="AlphaFoldDB" id="A0A4U2YP76"/>
<evidence type="ECO:0000256" key="2">
    <source>
        <dbReference type="ARBA" id="ARBA00022475"/>
    </source>
</evidence>
<dbReference type="EMBL" id="SZPY01000002">
    <property type="protein sequence ID" value="TKI62465.1"/>
    <property type="molecule type" value="Genomic_DNA"/>
</dbReference>
<comment type="caution">
    <text evidence="8">The sequence shown here is derived from an EMBL/GenBank/DDBJ whole genome shotgun (WGS) entry which is preliminary data.</text>
</comment>
<feature type="transmembrane region" description="Helical" evidence="7">
    <location>
        <begin position="312"/>
        <end position="333"/>
    </location>
</feature>
<dbReference type="PANTHER" id="PTHR30482:SF20">
    <property type="entry name" value="HIGH-AFFINITY BRANCHED-CHAIN AMINO ACID TRANSPORT SYSTEM PERMEASE PROTEIN LIVM"/>
    <property type="match status" value="1"/>
</dbReference>
<accession>A0A4U2YP76</accession>
<keyword evidence="3 7" id="KW-0812">Transmembrane</keyword>
<feature type="region of interest" description="Disordered" evidence="6">
    <location>
        <begin position="360"/>
        <end position="389"/>
    </location>
</feature>
<protein>
    <submittedName>
        <fullName evidence="8">Branched-chain amino acid ABC transporter permease</fullName>
    </submittedName>
</protein>
<gene>
    <name evidence="8" type="ORF">FC770_08740</name>
</gene>
<proteinExistence type="predicted"/>
<keyword evidence="2" id="KW-1003">Cell membrane</keyword>
<feature type="transmembrane region" description="Helical" evidence="7">
    <location>
        <begin position="176"/>
        <end position="195"/>
    </location>
</feature>